<accession>A0A5N5WR07</accession>
<reference evidence="1 2" key="1">
    <citation type="submission" date="2019-04" db="EMBL/GenBank/DDBJ databases">
        <title>Friends and foes A comparative genomics study of 23 Aspergillus species from section Flavi.</title>
        <authorList>
            <consortium name="DOE Joint Genome Institute"/>
            <person name="Kjaerbolling I."/>
            <person name="Vesth T."/>
            <person name="Frisvad J.C."/>
            <person name="Nybo J.L."/>
            <person name="Theobald S."/>
            <person name="Kildgaard S."/>
            <person name="Isbrandt T."/>
            <person name="Kuo A."/>
            <person name="Sato A."/>
            <person name="Lyhne E.K."/>
            <person name="Kogle M.E."/>
            <person name="Wiebenga A."/>
            <person name="Kun R.S."/>
            <person name="Lubbers R.J."/>
            <person name="Makela M.R."/>
            <person name="Barry K."/>
            <person name="Chovatia M."/>
            <person name="Clum A."/>
            <person name="Daum C."/>
            <person name="Haridas S."/>
            <person name="He G."/>
            <person name="LaButti K."/>
            <person name="Lipzen A."/>
            <person name="Mondo S."/>
            <person name="Riley R."/>
            <person name="Salamov A."/>
            <person name="Simmons B.A."/>
            <person name="Magnuson J.K."/>
            <person name="Henrissat B."/>
            <person name="Mortensen U.H."/>
            <person name="Larsen T.O."/>
            <person name="Devries R.P."/>
            <person name="Grigoriev I.V."/>
            <person name="Machida M."/>
            <person name="Baker S.E."/>
            <person name="Andersen M.R."/>
        </authorList>
    </citation>
    <scope>NUCLEOTIDE SEQUENCE [LARGE SCALE GENOMIC DNA]</scope>
    <source>
        <strain evidence="1 2">CBS 151.66</strain>
    </source>
</reference>
<dbReference type="SUPFAM" id="SSF52540">
    <property type="entry name" value="P-loop containing nucleoside triphosphate hydrolases"/>
    <property type="match status" value="1"/>
</dbReference>
<dbReference type="Gene3D" id="3.40.50.300">
    <property type="entry name" value="P-loop containing nucleotide triphosphate hydrolases"/>
    <property type="match status" value="1"/>
</dbReference>
<name>A0A5N5WR07_9EURO</name>
<protein>
    <recommendedName>
        <fullName evidence="3">ABC transporter domain-containing protein</fullName>
    </recommendedName>
</protein>
<keyword evidence="2" id="KW-1185">Reference proteome</keyword>
<organism evidence="1 2">
    <name type="scientific">Aspergillus leporis</name>
    <dbReference type="NCBI Taxonomy" id="41062"/>
    <lineage>
        <taxon>Eukaryota</taxon>
        <taxon>Fungi</taxon>
        <taxon>Dikarya</taxon>
        <taxon>Ascomycota</taxon>
        <taxon>Pezizomycotina</taxon>
        <taxon>Eurotiomycetes</taxon>
        <taxon>Eurotiomycetidae</taxon>
        <taxon>Eurotiales</taxon>
        <taxon>Aspergillaceae</taxon>
        <taxon>Aspergillus</taxon>
        <taxon>Aspergillus subgen. Circumdati</taxon>
    </lineage>
</organism>
<evidence type="ECO:0008006" key="3">
    <source>
        <dbReference type="Google" id="ProtNLM"/>
    </source>
</evidence>
<dbReference type="OrthoDB" id="3800083at2759"/>
<dbReference type="InterPro" id="IPR027417">
    <property type="entry name" value="P-loop_NTPase"/>
</dbReference>
<evidence type="ECO:0000313" key="2">
    <source>
        <dbReference type="Proteomes" id="UP000326565"/>
    </source>
</evidence>
<dbReference type="Proteomes" id="UP000326565">
    <property type="component" value="Unassembled WGS sequence"/>
</dbReference>
<dbReference type="AlphaFoldDB" id="A0A5N5WR07"/>
<dbReference type="EMBL" id="ML732286">
    <property type="protein sequence ID" value="KAB8070973.1"/>
    <property type="molecule type" value="Genomic_DNA"/>
</dbReference>
<proteinExistence type="predicted"/>
<gene>
    <name evidence="1" type="ORF">BDV29DRAFT_159959</name>
</gene>
<sequence length="154" mass="17099">MSLMSNLMANGDCEVENAKNDISSVEKKEVEVHQLARRFTGQITYSTAEQNPFAAESGRPWTPILETLSLARKFKGQHQRTITILQSLDGLVEAGKMIVVLGQPGSECSTLLKTIAGKAHNFFIDKDLDINFQGVSAKQMAHEFRGEAIYNRRS</sequence>
<evidence type="ECO:0000313" key="1">
    <source>
        <dbReference type="EMBL" id="KAB8070973.1"/>
    </source>
</evidence>